<dbReference type="SMART" id="SM00148">
    <property type="entry name" value="PLCXc"/>
    <property type="match status" value="1"/>
</dbReference>
<dbReference type="SUPFAM" id="SSF49562">
    <property type="entry name" value="C2 domain (Calcium/lipid-binding domain, CaLB)"/>
    <property type="match status" value="1"/>
</dbReference>
<sequence length="622" mass="69178">MTGSFDEVGTTAGGMGSPTDQSEGLQYIDDTLLTSLRRIFSTYAGPDNRWDNDQISLFEAHVQSEQFSDILSDLVTSPDNLKFSDFLRYMTSPIANAVRPVVEEDVAWSLNNYFINSSHNTYLTGNQLSSASSTEAYKDVLLRGCRCIEIDVWDGKEYFKPDEEGGSNQHIGKMGKLGLKLAKWATEKFEKPEVLAETGTFDERMASVIHAEPRVLHGYTLTKEITFRDVCETVKLNAFSASDLPLIVSLEVHCSPLQQRIMVDIMNESWGEFLLPIPKVEPLRLPSPAELRRKILIKVKYAPLEPSSIADKPDTDSTCSLELQPEPSANPSGKVKAVKMTQRLSNMGIYTRGVSFRSLQQPEASMPNHVFSLSEPAAINVHNKKPLELFEHNKQFLMRTYPGGARVDSLNFDPNPFWRMGVQVVALNWQTLDVGMMLNDGMFSGTGGYVLKPEGYRSTDTSSSSAGEPDVPQIVVKRLSIQVLAAQDIPLADLGDDPNSFRPYVKVELHTDAYISSPIQQDAESGHAKGTKFRAQTTNKRGTSPDFGGEVLEFQNVECVIPKMAFVTFVVMNDVVGPDIMAAWACIRLDRLKSGYRLVHLLDRQGKISKGVLLVRITQRYA</sequence>
<dbReference type="InterPro" id="IPR001192">
    <property type="entry name" value="PI-PLC_fam"/>
</dbReference>
<dbReference type="PRINTS" id="PR00390">
    <property type="entry name" value="PHPHLIPASEC"/>
</dbReference>
<reference evidence="5" key="1">
    <citation type="submission" date="2022-10" db="EMBL/GenBank/DDBJ databases">
        <title>Tapping the CABI collections for fungal endophytes: first genome assemblies for Collariella, Neodidymelliopsis, Ascochyta clinopodiicola, Didymella pomorum, Didymosphaeria variabile, Neocosmospora piperis and Neocucurbitaria cava.</title>
        <authorList>
            <person name="Hill R."/>
        </authorList>
    </citation>
    <scope>NUCLEOTIDE SEQUENCE</scope>
    <source>
        <strain evidence="5">IMI 360193</strain>
    </source>
</reference>
<dbReference type="SMART" id="SM00149">
    <property type="entry name" value="PLCYc"/>
    <property type="match status" value="1"/>
</dbReference>
<dbReference type="InterPro" id="IPR001711">
    <property type="entry name" value="PLipase_C_Pinositol-sp_Y"/>
</dbReference>
<proteinExistence type="predicted"/>
<protein>
    <recommendedName>
        <fullName evidence="2">Phosphoinositide phospholipase C</fullName>
        <ecNumber evidence="2">3.1.4.11</ecNumber>
    </recommendedName>
</protein>
<dbReference type="Pfam" id="PF00387">
    <property type="entry name" value="PI-PLC-Y"/>
    <property type="match status" value="1"/>
</dbReference>
<keyword evidence="2" id="KW-0442">Lipid degradation</keyword>
<dbReference type="SMART" id="SM00239">
    <property type="entry name" value="C2"/>
    <property type="match status" value="1"/>
</dbReference>
<dbReference type="Proteomes" id="UP001140562">
    <property type="component" value="Unassembled WGS sequence"/>
</dbReference>
<feature type="region of interest" description="Disordered" evidence="3">
    <location>
        <begin position="308"/>
        <end position="333"/>
    </location>
</feature>
<dbReference type="GO" id="GO:0004435">
    <property type="term" value="F:phosphatidylinositol-4,5-bisphosphate phospholipase C activity"/>
    <property type="evidence" value="ECO:0007669"/>
    <property type="project" value="UniProtKB-EC"/>
</dbReference>
<dbReference type="InterPro" id="IPR035892">
    <property type="entry name" value="C2_domain_sf"/>
</dbReference>
<feature type="region of interest" description="Disordered" evidence="3">
    <location>
        <begin position="1"/>
        <end position="23"/>
    </location>
</feature>
<dbReference type="InterPro" id="IPR017946">
    <property type="entry name" value="PLC-like_Pdiesterase_TIM-brl"/>
</dbReference>
<evidence type="ECO:0000313" key="6">
    <source>
        <dbReference type="Proteomes" id="UP001140562"/>
    </source>
</evidence>
<dbReference type="SUPFAM" id="SSF51695">
    <property type="entry name" value="PLC-like phosphodiesterases"/>
    <property type="match status" value="1"/>
</dbReference>
<dbReference type="Gene3D" id="2.60.40.150">
    <property type="entry name" value="C2 domain"/>
    <property type="match status" value="1"/>
</dbReference>
<gene>
    <name evidence="5" type="ORF">N0V87_010121</name>
</gene>
<dbReference type="EMBL" id="JAPEUV010000208">
    <property type="protein sequence ID" value="KAJ4330295.1"/>
    <property type="molecule type" value="Genomic_DNA"/>
</dbReference>
<dbReference type="Pfam" id="PF00388">
    <property type="entry name" value="PI-PLC-X"/>
    <property type="match status" value="1"/>
</dbReference>
<keyword evidence="2" id="KW-0378">Hydrolase</keyword>
<dbReference type="InterPro" id="IPR056584">
    <property type="entry name" value="EF-hand_15"/>
</dbReference>
<comment type="catalytic activity">
    <reaction evidence="2">
        <text>a 1,2-diacyl-sn-glycero-3-phospho-(1D-myo-inositol-4,5-bisphosphate) + H2O = 1D-myo-inositol 1,4,5-trisphosphate + a 1,2-diacyl-sn-glycerol + H(+)</text>
        <dbReference type="Rhea" id="RHEA:33179"/>
        <dbReference type="ChEBI" id="CHEBI:15377"/>
        <dbReference type="ChEBI" id="CHEBI:15378"/>
        <dbReference type="ChEBI" id="CHEBI:17815"/>
        <dbReference type="ChEBI" id="CHEBI:58456"/>
        <dbReference type="ChEBI" id="CHEBI:203600"/>
        <dbReference type="EC" id="3.1.4.11"/>
    </reaction>
</comment>
<organism evidence="5 6">
    <name type="scientific">Didymella glomerata</name>
    <dbReference type="NCBI Taxonomy" id="749621"/>
    <lineage>
        <taxon>Eukaryota</taxon>
        <taxon>Fungi</taxon>
        <taxon>Dikarya</taxon>
        <taxon>Ascomycota</taxon>
        <taxon>Pezizomycotina</taxon>
        <taxon>Dothideomycetes</taxon>
        <taxon>Pleosporomycetidae</taxon>
        <taxon>Pleosporales</taxon>
        <taxon>Pleosporineae</taxon>
        <taxon>Didymellaceae</taxon>
        <taxon>Didymella</taxon>
    </lineage>
</organism>
<evidence type="ECO:0000256" key="3">
    <source>
        <dbReference type="SAM" id="MobiDB-lite"/>
    </source>
</evidence>
<keyword evidence="2" id="KW-0443">Lipid metabolism</keyword>
<feature type="compositionally biased region" description="Polar residues" evidence="3">
    <location>
        <begin position="316"/>
        <end position="331"/>
    </location>
</feature>
<evidence type="ECO:0000259" key="4">
    <source>
        <dbReference type="PROSITE" id="PS50008"/>
    </source>
</evidence>
<name>A0A9W9BVP8_9PLEO</name>
<accession>A0A9W9BVP8</accession>
<dbReference type="EC" id="3.1.4.11" evidence="2"/>
<feature type="domain" description="PI-PLC Y-box" evidence="4">
    <location>
        <begin position="344"/>
        <end position="457"/>
    </location>
</feature>
<dbReference type="Gene3D" id="3.20.20.190">
    <property type="entry name" value="Phosphatidylinositol (PI) phosphodiesterase"/>
    <property type="match status" value="1"/>
</dbReference>
<dbReference type="PANTHER" id="PTHR10336">
    <property type="entry name" value="PHOSPHOINOSITIDE-SPECIFIC PHOSPHOLIPASE C FAMILY PROTEIN"/>
    <property type="match status" value="1"/>
</dbReference>
<evidence type="ECO:0000256" key="2">
    <source>
        <dbReference type="RuleBase" id="RU361133"/>
    </source>
</evidence>
<dbReference type="GO" id="GO:0048015">
    <property type="term" value="P:phosphatidylinositol-mediated signaling"/>
    <property type="evidence" value="ECO:0007669"/>
    <property type="project" value="TreeGrafter"/>
</dbReference>
<dbReference type="CDD" id="cd08598">
    <property type="entry name" value="PI-PLC1c_yeast"/>
    <property type="match status" value="1"/>
</dbReference>
<dbReference type="GO" id="GO:0051209">
    <property type="term" value="P:release of sequestered calcium ion into cytosol"/>
    <property type="evidence" value="ECO:0007669"/>
    <property type="project" value="TreeGrafter"/>
</dbReference>
<dbReference type="PROSITE" id="PS50007">
    <property type="entry name" value="PIPLC_X_DOMAIN"/>
    <property type="match status" value="1"/>
</dbReference>
<dbReference type="Pfam" id="PF23617">
    <property type="entry name" value="EF-hand_15"/>
    <property type="match status" value="1"/>
</dbReference>
<keyword evidence="1" id="KW-0807">Transducer</keyword>
<dbReference type="InterPro" id="IPR000909">
    <property type="entry name" value="PLipase_C_PInositol-sp_X_dom"/>
</dbReference>
<dbReference type="OrthoDB" id="269822at2759"/>
<dbReference type="GO" id="GO:0016042">
    <property type="term" value="P:lipid catabolic process"/>
    <property type="evidence" value="ECO:0007669"/>
    <property type="project" value="UniProtKB-KW"/>
</dbReference>
<dbReference type="InterPro" id="IPR000008">
    <property type="entry name" value="C2_dom"/>
</dbReference>
<evidence type="ECO:0000313" key="5">
    <source>
        <dbReference type="EMBL" id="KAJ4330295.1"/>
    </source>
</evidence>
<comment type="caution">
    <text evidence="5">The sequence shown here is derived from an EMBL/GenBank/DDBJ whole genome shotgun (WGS) entry which is preliminary data.</text>
</comment>
<dbReference type="AlphaFoldDB" id="A0A9W9BVP8"/>
<dbReference type="Pfam" id="PF00168">
    <property type="entry name" value="C2"/>
    <property type="match status" value="1"/>
</dbReference>
<dbReference type="PANTHER" id="PTHR10336:SF82">
    <property type="entry name" value="PHOSPHOINOSITIDE PHOSPHOLIPASE C"/>
    <property type="match status" value="1"/>
</dbReference>
<evidence type="ECO:0000256" key="1">
    <source>
        <dbReference type="ARBA" id="ARBA00023224"/>
    </source>
</evidence>
<dbReference type="PROSITE" id="PS50008">
    <property type="entry name" value="PIPLC_Y_DOMAIN"/>
    <property type="match status" value="1"/>
</dbReference>
<keyword evidence="6" id="KW-1185">Reference proteome</keyword>
<dbReference type="CDD" id="cd00275">
    <property type="entry name" value="C2_PLC_like"/>
    <property type="match status" value="1"/>
</dbReference>